<evidence type="ECO:0000256" key="2">
    <source>
        <dbReference type="PROSITE-ProRule" id="PRU00335"/>
    </source>
</evidence>
<feature type="domain" description="HTH tetR-type" evidence="3">
    <location>
        <begin position="9"/>
        <end position="69"/>
    </location>
</feature>
<keyword evidence="1 2" id="KW-0238">DNA-binding</keyword>
<gene>
    <name evidence="4" type="ORF">ACFFJ8_35275</name>
</gene>
<dbReference type="RefSeq" id="WP_204818562.1">
    <property type="nucleotide sequence ID" value="NZ_JANHOF010000005.1"/>
</dbReference>
<evidence type="ECO:0000256" key="1">
    <source>
        <dbReference type="ARBA" id="ARBA00023125"/>
    </source>
</evidence>
<dbReference type="InterPro" id="IPR001647">
    <property type="entry name" value="HTH_TetR"/>
</dbReference>
<dbReference type="PROSITE" id="PS50977">
    <property type="entry name" value="HTH_TETR_2"/>
    <property type="match status" value="1"/>
</dbReference>
<protein>
    <submittedName>
        <fullName evidence="4">TetR/AcrR family transcriptional regulator</fullName>
    </submittedName>
</protein>
<keyword evidence="5" id="KW-1185">Reference proteome</keyword>
<dbReference type="Proteomes" id="UP001589818">
    <property type="component" value="Unassembled WGS sequence"/>
</dbReference>
<dbReference type="InterPro" id="IPR050624">
    <property type="entry name" value="HTH-type_Tx_Regulator"/>
</dbReference>
<dbReference type="Gene3D" id="1.10.357.10">
    <property type="entry name" value="Tetracycline Repressor, domain 2"/>
    <property type="match status" value="1"/>
</dbReference>
<evidence type="ECO:0000313" key="4">
    <source>
        <dbReference type="EMBL" id="MFC0396597.1"/>
    </source>
</evidence>
<organism evidence="4 5">
    <name type="scientific">Paenibacillus mendelii</name>
    <dbReference type="NCBI Taxonomy" id="206163"/>
    <lineage>
        <taxon>Bacteria</taxon>
        <taxon>Bacillati</taxon>
        <taxon>Bacillota</taxon>
        <taxon>Bacilli</taxon>
        <taxon>Bacillales</taxon>
        <taxon>Paenibacillaceae</taxon>
        <taxon>Paenibacillus</taxon>
    </lineage>
</organism>
<dbReference type="PANTHER" id="PTHR43479">
    <property type="entry name" value="ACREF/ENVCD OPERON REPRESSOR-RELATED"/>
    <property type="match status" value="1"/>
</dbReference>
<name>A0ABV6JKZ5_9BACL</name>
<dbReference type="Pfam" id="PF00440">
    <property type="entry name" value="TetR_N"/>
    <property type="match status" value="1"/>
</dbReference>
<evidence type="ECO:0000259" key="3">
    <source>
        <dbReference type="PROSITE" id="PS50977"/>
    </source>
</evidence>
<reference evidence="4 5" key="1">
    <citation type="submission" date="2024-09" db="EMBL/GenBank/DDBJ databases">
        <authorList>
            <person name="Sun Q."/>
            <person name="Mori K."/>
        </authorList>
    </citation>
    <scope>NUCLEOTIDE SEQUENCE [LARGE SCALE GENOMIC DNA]</scope>
    <source>
        <strain evidence="4 5">CCM 4839</strain>
    </source>
</reference>
<proteinExistence type="predicted"/>
<evidence type="ECO:0000313" key="5">
    <source>
        <dbReference type="Proteomes" id="UP001589818"/>
    </source>
</evidence>
<feature type="DNA-binding region" description="H-T-H motif" evidence="2">
    <location>
        <begin position="32"/>
        <end position="51"/>
    </location>
</feature>
<dbReference type="InterPro" id="IPR009057">
    <property type="entry name" value="Homeodomain-like_sf"/>
</dbReference>
<comment type="caution">
    <text evidence="4">The sequence shown here is derived from an EMBL/GenBank/DDBJ whole genome shotgun (WGS) entry which is preliminary data.</text>
</comment>
<accession>A0ABV6JKZ5</accession>
<sequence>MNDQHSDSFSARHYIVIAFLDLLDKSPFDKISVSQIVKKAGISRSTFYLHFLDKYDLMDKLTEHITDEFLSHYQVYDKESVSAAPNQVQKTTLEICKHMMTYKSFYNQQLRNPVFIHYLSQQLFEQLVHVYRHKGYATFAGYGTIGYLTQWIHGGFELSPIEAATELSSIGLTNWSQYSFQRFNENDQI</sequence>
<dbReference type="SUPFAM" id="SSF46689">
    <property type="entry name" value="Homeodomain-like"/>
    <property type="match status" value="1"/>
</dbReference>
<dbReference type="PANTHER" id="PTHR43479:SF7">
    <property type="entry name" value="TETR-FAMILY TRANSCRIPTIONAL REGULATOR"/>
    <property type="match status" value="1"/>
</dbReference>
<dbReference type="EMBL" id="JBHLVF010000061">
    <property type="protein sequence ID" value="MFC0396597.1"/>
    <property type="molecule type" value="Genomic_DNA"/>
</dbReference>